<dbReference type="GO" id="GO:0005886">
    <property type="term" value="C:plasma membrane"/>
    <property type="evidence" value="ECO:0007669"/>
    <property type="project" value="TreeGrafter"/>
</dbReference>
<evidence type="ECO:0000256" key="2">
    <source>
        <dbReference type="ARBA" id="ARBA00005887"/>
    </source>
</evidence>
<dbReference type="GO" id="GO:0008519">
    <property type="term" value="F:ammonium channel activity"/>
    <property type="evidence" value="ECO:0007669"/>
    <property type="project" value="InterPro"/>
</dbReference>
<evidence type="ECO:0000256" key="1">
    <source>
        <dbReference type="ARBA" id="ARBA00004141"/>
    </source>
</evidence>
<dbReference type="Pfam" id="PF00909">
    <property type="entry name" value="Ammonium_transp"/>
    <property type="match status" value="1"/>
</dbReference>
<evidence type="ECO:0000259" key="7">
    <source>
        <dbReference type="Pfam" id="PF00909"/>
    </source>
</evidence>
<proteinExistence type="inferred from homology"/>
<dbReference type="AlphaFoldDB" id="A0A9Q1LTU4"/>
<evidence type="ECO:0000256" key="5">
    <source>
        <dbReference type="ARBA" id="ARBA00023136"/>
    </source>
</evidence>
<dbReference type="PANTHER" id="PTHR43029:SF11">
    <property type="entry name" value="AMMONIUM TRANSPORTER"/>
    <property type="match status" value="1"/>
</dbReference>
<evidence type="ECO:0000313" key="8">
    <source>
        <dbReference type="EMBL" id="KAJ8543135.1"/>
    </source>
</evidence>
<protein>
    <recommendedName>
        <fullName evidence="7">Ammonium transporter AmtB-like domain-containing protein</fullName>
    </recommendedName>
</protein>
<keyword evidence="5 6" id="KW-0472">Membrane</keyword>
<feature type="transmembrane region" description="Helical" evidence="6">
    <location>
        <begin position="123"/>
        <end position="148"/>
    </location>
</feature>
<evidence type="ECO:0000256" key="6">
    <source>
        <dbReference type="SAM" id="Phobius"/>
    </source>
</evidence>
<dbReference type="OrthoDB" id="534912at2759"/>
<reference evidence="9" key="1">
    <citation type="journal article" date="2023" name="Proc. Natl. Acad. Sci. U.S.A.">
        <title>Genomic and structural basis for evolution of tropane alkaloid biosynthesis.</title>
        <authorList>
            <person name="Wanga Y.-J."/>
            <person name="Taina T."/>
            <person name="Yua J.-Y."/>
            <person name="Lia J."/>
            <person name="Xua B."/>
            <person name="Chenc J."/>
            <person name="D'Auriad J.C."/>
            <person name="Huanga J.-P."/>
            <person name="Huanga S.-X."/>
        </authorList>
    </citation>
    <scope>NUCLEOTIDE SEQUENCE [LARGE SCALE GENOMIC DNA]</scope>
    <source>
        <strain evidence="9">cv. KIB-2019</strain>
    </source>
</reference>
<dbReference type="EMBL" id="JAJAGQ010000014">
    <property type="protein sequence ID" value="KAJ8543135.1"/>
    <property type="molecule type" value="Genomic_DNA"/>
</dbReference>
<accession>A0A9Q1LTU4</accession>
<dbReference type="InterPro" id="IPR029020">
    <property type="entry name" value="Ammonium/urea_transptr"/>
</dbReference>
<dbReference type="SUPFAM" id="SSF111352">
    <property type="entry name" value="Ammonium transporter"/>
    <property type="match status" value="1"/>
</dbReference>
<evidence type="ECO:0000256" key="3">
    <source>
        <dbReference type="ARBA" id="ARBA00022692"/>
    </source>
</evidence>
<dbReference type="PANTHER" id="PTHR43029">
    <property type="entry name" value="AMMONIUM TRANSPORTER MEP2"/>
    <property type="match status" value="1"/>
</dbReference>
<keyword evidence="9" id="KW-1185">Reference proteome</keyword>
<feature type="domain" description="Ammonium transporter AmtB-like" evidence="7">
    <location>
        <begin position="71"/>
        <end position="174"/>
    </location>
</feature>
<dbReference type="InterPro" id="IPR024041">
    <property type="entry name" value="NH4_transpt_AmtB-like_dom"/>
</dbReference>
<evidence type="ECO:0000256" key="4">
    <source>
        <dbReference type="ARBA" id="ARBA00022989"/>
    </source>
</evidence>
<comment type="caution">
    <text evidence="8">The sequence shown here is derived from an EMBL/GenBank/DDBJ whole genome shotgun (WGS) entry which is preliminary data.</text>
</comment>
<dbReference type="Proteomes" id="UP001152561">
    <property type="component" value="Unassembled WGS sequence"/>
</dbReference>
<dbReference type="Gene3D" id="1.10.3430.10">
    <property type="entry name" value="Ammonium transporter AmtB like domains"/>
    <property type="match status" value="2"/>
</dbReference>
<keyword evidence="4 6" id="KW-1133">Transmembrane helix</keyword>
<keyword evidence="3 6" id="KW-0812">Transmembrane</keyword>
<comment type="similarity">
    <text evidence="2">Belongs to the ammonia transporter channel (TC 1.A.11.2) family.</text>
</comment>
<name>A0A9Q1LTU4_9SOLA</name>
<evidence type="ECO:0000313" key="9">
    <source>
        <dbReference type="Proteomes" id="UP001152561"/>
    </source>
</evidence>
<organism evidence="8 9">
    <name type="scientific">Anisodus acutangulus</name>
    <dbReference type="NCBI Taxonomy" id="402998"/>
    <lineage>
        <taxon>Eukaryota</taxon>
        <taxon>Viridiplantae</taxon>
        <taxon>Streptophyta</taxon>
        <taxon>Embryophyta</taxon>
        <taxon>Tracheophyta</taxon>
        <taxon>Spermatophyta</taxon>
        <taxon>Magnoliopsida</taxon>
        <taxon>eudicotyledons</taxon>
        <taxon>Gunneridae</taxon>
        <taxon>Pentapetalae</taxon>
        <taxon>asterids</taxon>
        <taxon>lamiids</taxon>
        <taxon>Solanales</taxon>
        <taxon>Solanaceae</taxon>
        <taxon>Solanoideae</taxon>
        <taxon>Hyoscyameae</taxon>
        <taxon>Anisodus</taxon>
    </lineage>
</organism>
<comment type="subcellular location">
    <subcellularLocation>
        <location evidence="1">Membrane</location>
        <topology evidence="1">Multi-pass membrane protein</topology>
    </subcellularLocation>
</comment>
<gene>
    <name evidence="8" type="ORF">K7X08_005658</name>
</gene>
<sequence>MLAGAGILWIGWTGFNGGDPYVAGLDASLAVLNTHVCAAASLLTWGGARLGSNTNGVIVRMHSMVQYDVPPHAVAGALGAILACVLANPRLSRIFYIVDDWPKYIGLAYGIQSGRFNAGLRQLWVQLIGIGFVFVWNVVSTSVICLIIRMMVPLRMTEEEVSEGDNAVHGEETYALWGDGEKFDNSKLQLVHEIEEPPLSKSGYGL</sequence>
<dbReference type="InterPro" id="IPR001905">
    <property type="entry name" value="Ammonium_transpt"/>
</dbReference>